<dbReference type="OMA" id="YFINGAN"/>
<keyword evidence="2" id="KW-0732">Signal</keyword>
<dbReference type="AlphaFoldDB" id="S9VYR1"/>
<dbReference type="EMBL" id="KE546991">
    <property type="protein sequence ID" value="EPY51344.1"/>
    <property type="molecule type" value="Genomic_DNA"/>
</dbReference>
<evidence type="ECO:0000313" key="4">
    <source>
        <dbReference type="Proteomes" id="UP000015464"/>
    </source>
</evidence>
<protein>
    <submittedName>
        <fullName evidence="3">Thioredoxin family protein</fullName>
    </submittedName>
</protein>
<evidence type="ECO:0000256" key="2">
    <source>
        <dbReference type="SAM" id="SignalP"/>
    </source>
</evidence>
<feature type="signal peptide" evidence="2">
    <location>
        <begin position="1"/>
        <end position="23"/>
    </location>
</feature>
<organism evidence="3 4">
    <name type="scientific">Schizosaccharomyces cryophilus (strain OY26 / ATCC MYA-4695 / CBS 11777 / NBRC 106824 / NRRL Y48691)</name>
    <name type="common">Fission yeast</name>
    <dbReference type="NCBI Taxonomy" id="653667"/>
    <lineage>
        <taxon>Eukaryota</taxon>
        <taxon>Fungi</taxon>
        <taxon>Dikarya</taxon>
        <taxon>Ascomycota</taxon>
        <taxon>Taphrinomycotina</taxon>
        <taxon>Schizosaccharomycetes</taxon>
        <taxon>Schizosaccharomycetales</taxon>
        <taxon>Schizosaccharomycetaceae</taxon>
        <taxon>Schizosaccharomyces</taxon>
    </lineage>
</organism>
<dbReference type="InterPro" id="IPR036249">
    <property type="entry name" value="Thioredoxin-like_sf"/>
</dbReference>
<evidence type="ECO:0000313" key="3">
    <source>
        <dbReference type="EMBL" id="EPY51344.1"/>
    </source>
</evidence>
<feature type="transmembrane region" description="Helical" evidence="1">
    <location>
        <begin position="174"/>
        <end position="195"/>
    </location>
</feature>
<name>S9VYR1_SCHCR</name>
<dbReference type="SUPFAM" id="SSF52833">
    <property type="entry name" value="Thioredoxin-like"/>
    <property type="match status" value="1"/>
</dbReference>
<evidence type="ECO:0000256" key="1">
    <source>
        <dbReference type="SAM" id="Phobius"/>
    </source>
</evidence>
<dbReference type="HOGENOM" id="CLU_1176009_0_0_1"/>
<keyword evidence="1" id="KW-0812">Transmembrane</keyword>
<feature type="transmembrane region" description="Helical" evidence="1">
    <location>
        <begin position="201"/>
        <end position="220"/>
    </location>
</feature>
<keyword evidence="1" id="KW-0472">Membrane</keyword>
<proteinExistence type="predicted"/>
<feature type="chain" id="PRO_5004559369" evidence="2">
    <location>
        <begin position="24"/>
        <end position="236"/>
    </location>
</feature>
<dbReference type="GeneID" id="25036840"/>
<reference evidence="3 4" key="1">
    <citation type="journal article" date="2011" name="Science">
        <title>Comparative functional genomics of the fission yeasts.</title>
        <authorList>
            <person name="Rhind N."/>
            <person name="Chen Z."/>
            <person name="Yassour M."/>
            <person name="Thompson D.A."/>
            <person name="Haas B.J."/>
            <person name="Habib N."/>
            <person name="Wapinski I."/>
            <person name="Roy S."/>
            <person name="Lin M.F."/>
            <person name="Heiman D.I."/>
            <person name="Young S.K."/>
            <person name="Furuya K."/>
            <person name="Guo Y."/>
            <person name="Pidoux A."/>
            <person name="Chen H.M."/>
            <person name="Robbertse B."/>
            <person name="Goldberg J.M."/>
            <person name="Aoki K."/>
            <person name="Bayne E.H."/>
            <person name="Berlin A.M."/>
            <person name="Desjardins C.A."/>
            <person name="Dobbs E."/>
            <person name="Dukaj L."/>
            <person name="Fan L."/>
            <person name="FitzGerald M.G."/>
            <person name="French C."/>
            <person name="Gujja S."/>
            <person name="Hansen K."/>
            <person name="Keifenheim D."/>
            <person name="Levin J.Z."/>
            <person name="Mosher R.A."/>
            <person name="Mueller C.A."/>
            <person name="Pfiffner J."/>
            <person name="Priest M."/>
            <person name="Russ C."/>
            <person name="Smialowska A."/>
            <person name="Swoboda P."/>
            <person name="Sykes S.M."/>
            <person name="Vaughn M."/>
            <person name="Vengrova S."/>
            <person name="Yoder R."/>
            <person name="Zeng Q."/>
            <person name="Allshire R."/>
            <person name="Baulcombe D."/>
            <person name="Birren B.W."/>
            <person name="Brown W."/>
            <person name="Ekwall K."/>
            <person name="Kellis M."/>
            <person name="Leatherwood J."/>
            <person name="Levin H."/>
            <person name="Margalit H."/>
            <person name="Martienssen R."/>
            <person name="Nieduszynski C.A."/>
            <person name="Spatafora J.W."/>
            <person name="Friedman N."/>
            <person name="Dalgaard J.Z."/>
            <person name="Baumann P."/>
            <person name="Niki H."/>
            <person name="Regev A."/>
            <person name="Nusbaum C."/>
        </authorList>
    </citation>
    <scope>NUCLEOTIDE SEQUENCE [LARGE SCALE GENOMIC DNA]</scope>
    <source>
        <strain evidence="4">OY26 / ATCC MYA-4695 / CBS 11777 / NBRC 106824 / NRRL Y48691</strain>
    </source>
</reference>
<accession>S9VYR1</accession>
<keyword evidence="1" id="KW-1133">Transmembrane helix</keyword>
<sequence length="236" mass="27273">MFFLKKLLGSCLFLGSLMQAVQSVSCHSDETVSIQALEASGVAWKELELTPSCALDSSLVSNLTDKNWDESIKSDEWLVQLTLNPCDFCLKEDYIFNDLSHHMKETYPNIQFGRVYVNDNPELAVRLLVEKLPIYYFINGANYYTVPASELPAKKALTAYSKHKFSEFERVKGFFSFVGPFMIFYKFLGKILALYSRFSSPYTPLLINISMFVMAMLFINRSNKRRRQRKQIKKEK</sequence>
<dbReference type="STRING" id="653667.S9VYR1"/>
<dbReference type="Gene3D" id="3.40.30.10">
    <property type="entry name" value="Glutaredoxin"/>
    <property type="match status" value="1"/>
</dbReference>
<dbReference type="RefSeq" id="XP_013023913.1">
    <property type="nucleotide sequence ID" value="XM_013168459.1"/>
</dbReference>
<dbReference type="Proteomes" id="UP000015464">
    <property type="component" value="Unassembled WGS sequence"/>
</dbReference>
<gene>
    <name evidence="3" type="ORF">SPOG_02517</name>
</gene>
<dbReference type="OrthoDB" id="2121326at2759"/>
<keyword evidence="4" id="KW-1185">Reference proteome</keyword>
<dbReference type="eggNOG" id="KOG0913">
    <property type="taxonomic scope" value="Eukaryota"/>
</dbReference>